<comment type="caution">
    <text evidence="2">The sequence shown here is derived from an EMBL/GenBank/DDBJ whole genome shotgun (WGS) entry which is preliminary data.</text>
</comment>
<dbReference type="AlphaFoldDB" id="A0A397J5A6"/>
<proteinExistence type="predicted"/>
<feature type="compositionally biased region" description="Basic residues" evidence="1">
    <location>
        <begin position="139"/>
        <end position="152"/>
    </location>
</feature>
<dbReference type="EMBL" id="PQFF01000088">
    <property type="protein sequence ID" value="RHZ83489.1"/>
    <property type="molecule type" value="Genomic_DNA"/>
</dbReference>
<dbReference type="STRING" id="1348612.A0A397J5A6"/>
<gene>
    <name evidence="2" type="ORF">Glove_92g21</name>
</gene>
<evidence type="ECO:0000256" key="1">
    <source>
        <dbReference type="SAM" id="MobiDB-lite"/>
    </source>
</evidence>
<dbReference type="OrthoDB" id="10546998at2759"/>
<sequence length="183" mass="20997">MISDIGKHQITFIIVCKDPSREPFLVASKFEDENINIIPQSEILFLTTIYQANPQDSITLHEHFTDIQLYSKISGLAHKITIKITRKKDIRIIYLLENYLKEEEQGKSFVENVDNIEIEDCKIDKENQSPIIKNSSKQIKPKGHPKGTKRIKASHEKGKLSSSSSVINKQYKCSNCDNNDHNK</sequence>
<evidence type="ECO:0000313" key="3">
    <source>
        <dbReference type="Proteomes" id="UP000266861"/>
    </source>
</evidence>
<name>A0A397J5A6_9GLOM</name>
<protein>
    <submittedName>
        <fullName evidence="2">Uncharacterized protein</fullName>
    </submittedName>
</protein>
<dbReference type="Proteomes" id="UP000266861">
    <property type="component" value="Unassembled WGS sequence"/>
</dbReference>
<accession>A0A397J5A6</accession>
<organism evidence="2 3">
    <name type="scientific">Diversispora epigaea</name>
    <dbReference type="NCBI Taxonomy" id="1348612"/>
    <lineage>
        <taxon>Eukaryota</taxon>
        <taxon>Fungi</taxon>
        <taxon>Fungi incertae sedis</taxon>
        <taxon>Mucoromycota</taxon>
        <taxon>Glomeromycotina</taxon>
        <taxon>Glomeromycetes</taxon>
        <taxon>Diversisporales</taxon>
        <taxon>Diversisporaceae</taxon>
        <taxon>Diversispora</taxon>
    </lineage>
</organism>
<feature type="region of interest" description="Disordered" evidence="1">
    <location>
        <begin position="133"/>
        <end position="166"/>
    </location>
</feature>
<evidence type="ECO:0000313" key="2">
    <source>
        <dbReference type="EMBL" id="RHZ83489.1"/>
    </source>
</evidence>
<keyword evidence="3" id="KW-1185">Reference proteome</keyword>
<reference evidence="2 3" key="1">
    <citation type="submission" date="2018-08" db="EMBL/GenBank/DDBJ databases">
        <title>Genome and evolution of the arbuscular mycorrhizal fungus Diversispora epigaea (formerly Glomus versiforme) and its bacterial endosymbionts.</title>
        <authorList>
            <person name="Sun X."/>
            <person name="Fei Z."/>
            <person name="Harrison M."/>
        </authorList>
    </citation>
    <scope>NUCLEOTIDE SEQUENCE [LARGE SCALE GENOMIC DNA]</scope>
    <source>
        <strain evidence="2 3">IT104</strain>
    </source>
</reference>